<organism evidence="2 3">
    <name type="scientific">Sphingomonas paucimobilis</name>
    <name type="common">Pseudomonas paucimobilis</name>
    <dbReference type="NCBI Taxonomy" id="13689"/>
    <lineage>
        <taxon>Bacteria</taxon>
        <taxon>Pseudomonadati</taxon>
        <taxon>Pseudomonadota</taxon>
        <taxon>Alphaproteobacteria</taxon>
        <taxon>Sphingomonadales</taxon>
        <taxon>Sphingomonadaceae</taxon>
        <taxon>Sphingomonas</taxon>
    </lineage>
</organism>
<gene>
    <name evidence="2" type="ORF">HKX06_14470</name>
</gene>
<keyword evidence="1" id="KW-0472">Membrane</keyword>
<comment type="caution">
    <text evidence="2">The sequence shown here is derived from an EMBL/GenBank/DDBJ whole genome shotgun (WGS) entry which is preliminary data.</text>
</comment>
<accession>A0A7Y2KR08</accession>
<dbReference type="AlphaFoldDB" id="A0A7Y2KR08"/>
<feature type="transmembrane region" description="Helical" evidence="1">
    <location>
        <begin position="50"/>
        <end position="70"/>
    </location>
</feature>
<dbReference type="EMBL" id="JABEOU010000038">
    <property type="protein sequence ID" value="NNG58572.1"/>
    <property type="molecule type" value="Genomic_DNA"/>
</dbReference>
<evidence type="ECO:0000313" key="2">
    <source>
        <dbReference type="EMBL" id="NNG58572.1"/>
    </source>
</evidence>
<keyword evidence="1" id="KW-0812">Transmembrane</keyword>
<reference evidence="2 3" key="1">
    <citation type="submission" date="2020-05" db="EMBL/GenBank/DDBJ databases">
        <title>Draft Genome Sequences of Sphingomonas sp. Isolated from the International Space Station.</title>
        <authorList>
            <person name="Bijlani S."/>
            <person name="Singh N.K."/>
            <person name="Mason C.E."/>
            <person name="Wang C.C."/>
            <person name="Venkateswaran K."/>
        </authorList>
    </citation>
    <scope>NUCLEOTIDE SEQUENCE [LARGE SCALE GENOMIC DNA]</scope>
    <source>
        <strain evidence="2 3">FKI-L5-BR-P1</strain>
    </source>
</reference>
<evidence type="ECO:0000313" key="3">
    <source>
        <dbReference type="Proteomes" id="UP000550136"/>
    </source>
</evidence>
<proteinExistence type="predicted"/>
<sequence length="94" mass="9873">MMWLDMLRTPMAAPETPRLKAMRLTILACAALLVVTIVSLAPLRSVIGNGAGAIAALLIGVLTILVPVYATTKNRADNAYLDQLVAVREAGDAA</sequence>
<dbReference type="RefSeq" id="WP_170170877.1">
    <property type="nucleotide sequence ID" value="NZ_JABEOU010000038.1"/>
</dbReference>
<evidence type="ECO:0000256" key="1">
    <source>
        <dbReference type="SAM" id="Phobius"/>
    </source>
</evidence>
<keyword evidence="1" id="KW-1133">Transmembrane helix</keyword>
<name>A0A7Y2KR08_SPHPI</name>
<dbReference type="Proteomes" id="UP000550136">
    <property type="component" value="Unassembled WGS sequence"/>
</dbReference>
<protein>
    <submittedName>
        <fullName evidence="2">Uncharacterized protein</fullName>
    </submittedName>
</protein>